<dbReference type="AlphaFoldDB" id="A0A9E8ABS3"/>
<comment type="subcellular location">
    <subcellularLocation>
        <location evidence="2 18">Mitochondrion inner membrane</location>
        <topology evidence="2 18">Multi-pass membrane protein</topology>
    </subcellularLocation>
</comment>
<keyword evidence="7 18" id="KW-0679">Respiratory chain</keyword>
<feature type="transmembrane region" description="Helical" evidence="18">
    <location>
        <begin position="309"/>
        <end position="330"/>
    </location>
</feature>
<dbReference type="InterPro" id="IPR001750">
    <property type="entry name" value="ND/Mrp_TM"/>
</dbReference>
<feature type="chain" id="PRO_5039726621" description="NADH-ubiquinone oxidoreductase chain 2" evidence="19">
    <location>
        <begin position="23"/>
        <end position="331"/>
    </location>
</feature>
<reference evidence="21" key="1">
    <citation type="journal article" date="2022" name="Polar Biol.">
        <title>Mitochondrial genomes provide insight into interfamilial relationships within Pycnogonida.</title>
        <authorList>
            <person name="Zehnpfennig J.R."/>
            <person name="Varney R.M."/>
            <person name="Halanych K.M."/>
            <person name="Mahon A.R."/>
        </authorList>
    </citation>
    <scope>NUCLEOTIDE SEQUENCE</scope>
</reference>
<keyword evidence="13 18" id="KW-0520">NAD</keyword>
<dbReference type="InterPro" id="IPR050175">
    <property type="entry name" value="Complex_I_Subunit_2"/>
</dbReference>
<keyword evidence="11 18" id="KW-0249">Electron transport</keyword>
<dbReference type="GO" id="GO:0005743">
    <property type="term" value="C:mitochondrial inner membrane"/>
    <property type="evidence" value="ECO:0007669"/>
    <property type="project" value="UniProtKB-SubCell"/>
</dbReference>
<evidence type="ECO:0000256" key="6">
    <source>
        <dbReference type="ARBA" id="ARBA00022448"/>
    </source>
</evidence>
<evidence type="ECO:0000256" key="10">
    <source>
        <dbReference type="ARBA" id="ARBA00022967"/>
    </source>
</evidence>
<dbReference type="GO" id="GO:0008137">
    <property type="term" value="F:NADH dehydrogenase (ubiquinone) activity"/>
    <property type="evidence" value="ECO:0007669"/>
    <property type="project" value="UniProtKB-EC"/>
</dbReference>
<name>A0A9E8ABS3_9CHEL</name>
<dbReference type="EMBL" id="OK583907">
    <property type="protein sequence ID" value="UYX57750.1"/>
    <property type="molecule type" value="Genomic_DNA"/>
</dbReference>
<keyword evidence="8 18" id="KW-0812">Transmembrane</keyword>
<evidence type="ECO:0000256" key="14">
    <source>
        <dbReference type="ARBA" id="ARBA00023075"/>
    </source>
</evidence>
<feature type="transmembrane region" description="Helical" evidence="18">
    <location>
        <begin position="143"/>
        <end position="163"/>
    </location>
</feature>
<feature type="transmembrane region" description="Helical" evidence="18">
    <location>
        <begin position="221"/>
        <end position="241"/>
    </location>
</feature>
<dbReference type="GO" id="GO:0006120">
    <property type="term" value="P:mitochondrial electron transport, NADH to ubiquinone"/>
    <property type="evidence" value="ECO:0007669"/>
    <property type="project" value="InterPro"/>
</dbReference>
<evidence type="ECO:0000256" key="8">
    <source>
        <dbReference type="ARBA" id="ARBA00022692"/>
    </source>
</evidence>
<dbReference type="PANTHER" id="PTHR46552">
    <property type="entry name" value="NADH-UBIQUINONE OXIDOREDUCTASE CHAIN 2"/>
    <property type="match status" value="1"/>
</dbReference>
<evidence type="ECO:0000256" key="7">
    <source>
        <dbReference type="ARBA" id="ARBA00022660"/>
    </source>
</evidence>
<evidence type="ECO:0000256" key="5">
    <source>
        <dbReference type="ARBA" id="ARBA00021008"/>
    </source>
</evidence>
<feature type="transmembrane region" description="Helical" evidence="18">
    <location>
        <begin position="88"/>
        <end position="111"/>
    </location>
</feature>
<evidence type="ECO:0000256" key="17">
    <source>
        <dbReference type="ARBA" id="ARBA00049551"/>
    </source>
</evidence>
<keyword evidence="10 18" id="KW-1278">Translocase</keyword>
<keyword evidence="15 18" id="KW-0496">Mitochondrion</keyword>
<evidence type="ECO:0000256" key="3">
    <source>
        <dbReference type="ARBA" id="ARBA00007012"/>
    </source>
</evidence>
<accession>A0A9E8ABS3</accession>
<dbReference type="InterPro" id="IPR003917">
    <property type="entry name" value="NADH_UbQ_OxRdtase_chain2"/>
</dbReference>
<proteinExistence type="inferred from homology"/>
<protein>
    <recommendedName>
        <fullName evidence="5 18">NADH-ubiquinone oxidoreductase chain 2</fullName>
        <ecNumber evidence="4 18">7.1.1.2</ecNumber>
    </recommendedName>
</protein>
<keyword evidence="14 18" id="KW-0830">Ubiquinone</keyword>
<comment type="function">
    <text evidence="18">Core subunit of the mitochondrial membrane respiratory chain NADH dehydrogenase (Complex I) which catalyzes electron transfer from NADH through the respiratory chain, using ubiquinone as an electron acceptor. Essential for the catalytic activity and assembly of complex I.</text>
</comment>
<feature type="transmembrane region" description="Helical" evidence="18">
    <location>
        <begin position="55"/>
        <end position="76"/>
    </location>
</feature>
<evidence type="ECO:0000256" key="15">
    <source>
        <dbReference type="ARBA" id="ARBA00023128"/>
    </source>
</evidence>
<gene>
    <name evidence="21" type="primary">nad2</name>
</gene>
<evidence type="ECO:0000256" key="1">
    <source>
        <dbReference type="ARBA" id="ARBA00003257"/>
    </source>
</evidence>
<comment type="function">
    <text evidence="1">Core subunit of the mitochondrial membrane respiratory chain NADH dehydrogenase (Complex I) that is believed to belong to the minimal assembly required for catalysis. Complex I functions in the transfer of electrons from NADH to the respiratory chain. The immediate electron acceptor for the enzyme is believed to be ubiquinone.</text>
</comment>
<feature type="transmembrane region" description="Helical" evidence="18">
    <location>
        <begin position="118"/>
        <end position="137"/>
    </location>
</feature>
<evidence type="ECO:0000256" key="19">
    <source>
        <dbReference type="SAM" id="SignalP"/>
    </source>
</evidence>
<dbReference type="Pfam" id="PF00361">
    <property type="entry name" value="Proton_antipo_M"/>
    <property type="match status" value="1"/>
</dbReference>
<evidence type="ECO:0000256" key="12">
    <source>
        <dbReference type="ARBA" id="ARBA00022989"/>
    </source>
</evidence>
<evidence type="ECO:0000256" key="16">
    <source>
        <dbReference type="ARBA" id="ARBA00023136"/>
    </source>
</evidence>
<evidence type="ECO:0000256" key="9">
    <source>
        <dbReference type="ARBA" id="ARBA00022792"/>
    </source>
</evidence>
<keyword evidence="19" id="KW-0732">Signal</keyword>
<evidence type="ECO:0000259" key="20">
    <source>
        <dbReference type="Pfam" id="PF00361"/>
    </source>
</evidence>
<comment type="similarity">
    <text evidence="3 18">Belongs to the complex I subunit 2 family.</text>
</comment>
<organism evidence="21">
    <name type="scientific">Ammothea calmani</name>
    <dbReference type="NCBI Taxonomy" id="648470"/>
    <lineage>
        <taxon>Eukaryota</taxon>
        <taxon>Metazoa</taxon>
        <taxon>Ecdysozoa</taxon>
        <taxon>Arthropoda</taxon>
        <taxon>Chelicerata</taxon>
        <taxon>Pycnogonida</taxon>
        <taxon>Pantopoda</taxon>
        <taxon>Ammotheidae</taxon>
        <taxon>Ammothea</taxon>
    </lineage>
</organism>
<keyword evidence="16 18" id="KW-0472">Membrane</keyword>
<keyword evidence="9 18" id="KW-0999">Mitochondrion inner membrane</keyword>
<evidence type="ECO:0000313" key="21">
    <source>
        <dbReference type="EMBL" id="UYX57750.1"/>
    </source>
</evidence>
<feature type="transmembrane region" description="Helical" evidence="18">
    <location>
        <begin position="184"/>
        <end position="209"/>
    </location>
</feature>
<keyword evidence="12 18" id="KW-1133">Transmembrane helix</keyword>
<evidence type="ECO:0000256" key="4">
    <source>
        <dbReference type="ARBA" id="ARBA00012944"/>
    </source>
</evidence>
<dbReference type="EC" id="7.1.1.2" evidence="4 18"/>
<keyword evidence="6" id="KW-0813">Transport</keyword>
<evidence type="ECO:0000256" key="13">
    <source>
        <dbReference type="ARBA" id="ARBA00023027"/>
    </source>
</evidence>
<comment type="catalytic activity">
    <reaction evidence="17 18">
        <text>a ubiquinone + NADH + 5 H(+)(in) = a ubiquinol + NAD(+) + 4 H(+)(out)</text>
        <dbReference type="Rhea" id="RHEA:29091"/>
        <dbReference type="Rhea" id="RHEA-COMP:9565"/>
        <dbReference type="Rhea" id="RHEA-COMP:9566"/>
        <dbReference type="ChEBI" id="CHEBI:15378"/>
        <dbReference type="ChEBI" id="CHEBI:16389"/>
        <dbReference type="ChEBI" id="CHEBI:17976"/>
        <dbReference type="ChEBI" id="CHEBI:57540"/>
        <dbReference type="ChEBI" id="CHEBI:57945"/>
        <dbReference type="EC" id="7.1.1.2"/>
    </reaction>
</comment>
<geneLocation type="mitochondrion" evidence="21"/>
<feature type="signal peptide" evidence="19">
    <location>
        <begin position="1"/>
        <end position="22"/>
    </location>
</feature>
<dbReference type="PANTHER" id="PTHR46552:SF1">
    <property type="entry name" value="NADH-UBIQUINONE OXIDOREDUCTASE CHAIN 2"/>
    <property type="match status" value="1"/>
</dbReference>
<dbReference type="PRINTS" id="PR01436">
    <property type="entry name" value="NADHDHGNASE2"/>
</dbReference>
<sequence length="331" mass="39554">MGINKFLLMMLILLSLNWGVSSSSWFSLWMALEINNMMIMPLMLLKIYQQYSESTIKYFLIQSISSLMFIMSSLMINNPLWMFMNLNLIFNMIMLSMMMKIGMFPFMMWYIEIITKTSFLAMKLIMTIQKIMPMIIINMTLKNYNMLFLMIMINMLFSSITTLNQTNLKKILSLSSINHMGWMLMSLIFNYSTFITYLIIYSLILLMIISFMKTFSIKYMLQMFIMNNIYFMLNMMSMAGLPPFSGFMMKWMIINLMMNFNMVFLSMIMILSSMISLYFYLRLIMLSFMMSFIKLKWNVKINYKMTKNYLNMMSLLNLMSVPFLNFIMILF</sequence>
<evidence type="ECO:0000256" key="18">
    <source>
        <dbReference type="RuleBase" id="RU003403"/>
    </source>
</evidence>
<evidence type="ECO:0000256" key="11">
    <source>
        <dbReference type="ARBA" id="ARBA00022982"/>
    </source>
</evidence>
<evidence type="ECO:0000256" key="2">
    <source>
        <dbReference type="ARBA" id="ARBA00004448"/>
    </source>
</evidence>
<feature type="domain" description="NADH:quinone oxidoreductase/Mrp antiporter transmembrane" evidence="20">
    <location>
        <begin position="22"/>
        <end position="276"/>
    </location>
</feature>